<evidence type="ECO:0000256" key="1">
    <source>
        <dbReference type="ARBA" id="ARBA00007119"/>
    </source>
</evidence>
<dbReference type="Gene3D" id="1.20.58.480">
    <property type="match status" value="1"/>
</dbReference>
<evidence type="ECO:0000256" key="4">
    <source>
        <dbReference type="PIRSR" id="PIRSR600898-1"/>
    </source>
</evidence>
<protein>
    <submittedName>
        <fullName evidence="5">11322_t:CDS:1</fullName>
    </submittedName>
</protein>
<dbReference type="InterPro" id="IPR037217">
    <property type="entry name" value="Trp/Indoleamine_2_3_dOase-like"/>
</dbReference>
<evidence type="ECO:0000256" key="2">
    <source>
        <dbReference type="ARBA" id="ARBA00022723"/>
    </source>
</evidence>
<evidence type="ECO:0000313" key="6">
    <source>
        <dbReference type="Proteomes" id="UP000789570"/>
    </source>
</evidence>
<dbReference type="OrthoDB" id="10262710at2759"/>
<dbReference type="Pfam" id="PF01231">
    <property type="entry name" value="IDO"/>
    <property type="match status" value="2"/>
</dbReference>
<dbReference type="PANTHER" id="PTHR28657:SF3">
    <property type="entry name" value="INDOLEAMINE 2,3-DIOXYGENASE"/>
    <property type="match status" value="1"/>
</dbReference>
<keyword evidence="6" id="KW-1185">Reference proteome</keyword>
<organism evidence="5 6">
    <name type="scientific">Funneliformis caledonium</name>
    <dbReference type="NCBI Taxonomy" id="1117310"/>
    <lineage>
        <taxon>Eukaryota</taxon>
        <taxon>Fungi</taxon>
        <taxon>Fungi incertae sedis</taxon>
        <taxon>Mucoromycota</taxon>
        <taxon>Glomeromycotina</taxon>
        <taxon>Glomeromycetes</taxon>
        <taxon>Glomerales</taxon>
        <taxon>Glomeraceae</taxon>
        <taxon>Funneliformis</taxon>
    </lineage>
</organism>
<evidence type="ECO:0000313" key="5">
    <source>
        <dbReference type="EMBL" id="CAG8481691.1"/>
    </source>
</evidence>
<proteinExistence type="inferred from homology"/>
<dbReference type="InterPro" id="IPR000898">
    <property type="entry name" value="Indolamine_dOase"/>
</dbReference>
<dbReference type="GO" id="GO:0046872">
    <property type="term" value="F:metal ion binding"/>
    <property type="evidence" value="ECO:0007669"/>
    <property type="project" value="UniProtKB-KW"/>
</dbReference>
<dbReference type="EMBL" id="CAJVPQ010000440">
    <property type="protein sequence ID" value="CAG8481691.1"/>
    <property type="molecule type" value="Genomic_DNA"/>
</dbReference>
<dbReference type="GO" id="GO:0019441">
    <property type="term" value="P:L-tryptophan catabolic process to kynurenine"/>
    <property type="evidence" value="ECO:0007669"/>
    <property type="project" value="InterPro"/>
</dbReference>
<keyword evidence="4" id="KW-0349">Heme</keyword>
<evidence type="ECO:0000256" key="3">
    <source>
        <dbReference type="ARBA" id="ARBA00023004"/>
    </source>
</evidence>
<feature type="binding site" description="proximal binding residue" evidence="4">
    <location>
        <position position="379"/>
    </location>
    <ligand>
        <name>heme b</name>
        <dbReference type="ChEBI" id="CHEBI:60344"/>
    </ligand>
    <ligandPart>
        <name>Fe</name>
        <dbReference type="ChEBI" id="CHEBI:18248"/>
    </ligandPart>
</feature>
<dbReference type="SUPFAM" id="SSF140959">
    <property type="entry name" value="Indolic compounds 2,3-dioxygenase-like"/>
    <property type="match status" value="1"/>
</dbReference>
<dbReference type="PANTHER" id="PTHR28657">
    <property type="entry name" value="INDOLEAMINE 2,3-DIOXYGENASE"/>
    <property type="match status" value="1"/>
</dbReference>
<comment type="caution">
    <text evidence="5">The sequence shown here is derived from an EMBL/GenBank/DDBJ whole genome shotgun (WGS) entry which is preliminary data.</text>
</comment>
<dbReference type="GO" id="GO:0020037">
    <property type="term" value="F:heme binding"/>
    <property type="evidence" value="ECO:0007669"/>
    <property type="project" value="InterPro"/>
</dbReference>
<dbReference type="GO" id="GO:0016702">
    <property type="term" value="F:oxidoreductase activity, acting on single donors with incorporation of molecular oxygen, incorporation of two atoms of oxygen"/>
    <property type="evidence" value="ECO:0007669"/>
    <property type="project" value="UniProtKB-ARBA"/>
</dbReference>
<accession>A0A9N8W9L2</accession>
<gene>
    <name evidence="5" type="ORF">FCALED_LOCUS2744</name>
</gene>
<keyword evidence="2 4" id="KW-0479">Metal-binding</keyword>
<dbReference type="AlphaFoldDB" id="A0A9N8W9L2"/>
<keyword evidence="3 4" id="KW-0408">Iron</keyword>
<dbReference type="Proteomes" id="UP000789570">
    <property type="component" value="Unassembled WGS sequence"/>
</dbReference>
<name>A0A9N8W9L2_9GLOM</name>
<reference evidence="5" key="1">
    <citation type="submission" date="2021-06" db="EMBL/GenBank/DDBJ databases">
        <authorList>
            <person name="Kallberg Y."/>
            <person name="Tangrot J."/>
            <person name="Rosling A."/>
        </authorList>
    </citation>
    <scope>NUCLEOTIDE SEQUENCE</scope>
    <source>
        <strain evidence="5">UK204</strain>
    </source>
</reference>
<sequence length="471" mass="54281">MQGLIKEMVRNASRNHRIHRTKFDLFRNKSTLMGAFAPSRSRMYAQPHDFNILRDDMEHDTSLPTFMVGYKNGFLPRQEPLARLPERFYALEYLLQNMPIHLPNGEGGLLSKGQLGEAVKDLPQYDVSDINDQRLLSALFRDYTFLTSAYLLEPCDIMYREKKDYGLGRSVLPKNIAIPLATLVRAFAGTPSEHGFILVHVAMVAHSGNLVKHATETLEATQEQDRVKFNNALKHLNDTMTLINQEMDTMWERSNSMDYLKFRTFIMGSKNQPMFPNGVVYEGVSEKPLFYRGESGANDSMIPCMDNLLQITSKLPNNPLTEMLKDFRRYRPTNHKEFLEFVQKKAEELNVRGFAIHDANSTALYLANMDQIRAFRHRHWNFTKEYIIKNTMHPVATGGSPIVTWLPNQLGTILDQMSKVGQTINYNELTPENKIIVDEIINRVDSQERVLKREVEFLKQKFGSNQDRVVV</sequence>
<comment type="similarity">
    <text evidence="1">Belongs to the indoleamine 2,3-dioxygenase family.</text>
</comment>